<gene>
    <name evidence="1" type="ORF">AVDCRST_MAG01-01-2764</name>
</gene>
<protein>
    <submittedName>
        <fullName evidence="1">Uncharacterized protein</fullName>
    </submittedName>
</protein>
<feature type="non-terminal residue" evidence="1">
    <location>
        <position position="1"/>
    </location>
</feature>
<reference evidence="1" key="1">
    <citation type="submission" date="2020-02" db="EMBL/GenBank/DDBJ databases">
        <authorList>
            <person name="Meier V. D."/>
        </authorList>
    </citation>
    <scope>NUCLEOTIDE SEQUENCE</scope>
    <source>
        <strain evidence="1">AVDCRST_MAG01</strain>
    </source>
</reference>
<sequence length="56" mass="5638">DYGYNQSAAINVVDGDIAGTATAWAITGVDHDNLPAATTGQFSTDGANAGQVILNN</sequence>
<dbReference type="EMBL" id="CADCUW010000371">
    <property type="protein sequence ID" value="CAA9428872.1"/>
    <property type="molecule type" value="Genomic_DNA"/>
</dbReference>
<proteinExistence type="predicted"/>
<evidence type="ECO:0000313" key="1">
    <source>
        <dbReference type="EMBL" id="CAA9428872.1"/>
    </source>
</evidence>
<organism evidence="1">
    <name type="scientific">uncultured Rubrobacteraceae bacterium</name>
    <dbReference type="NCBI Taxonomy" id="349277"/>
    <lineage>
        <taxon>Bacteria</taxon>
        <taxon>Bacillati</taxon>
        <taxon>Actinomycetota</taxon>
        <taxon>Rubrobacteria</taxon>
        <taxon>Rubrobacterales</taxon>
        <taxon>Rubrobacteraceae</taxon>
        <taxon>environmental samples</taxon>
    </lineage>
</organism>
<name>A0A6J4PZR4_9ACTN</name>
<dbReference type="AlphaFoldDB" id="A0A6J4PZR4"/>
<accession>A0A6J4PZR4</accession>